<proteinExistence type="predicted"/>
<keyword evidence="2" id="KW-1185">Reference proteome</keyword>
<name>A0AAY5JXR3_ESOLU</name>
<reference evidence="1" key="3">
    <citation type="submission" date="2025-09" db="UniProtKB">
        <authorList>
            <consortium name="Ensembl"/>
        </authorList>
    </citation>
    <scope>IDENTIFICATION</scope>
</reference>
<reference evidence="1" key="2">
    <citation type="submission" date="2025-08" db="UniProtKB">
        <authorList>
            <consortium name="Ensembl"/>
        </authorList>
    </citation>
    <scope>IDENTIFICATION</scope>
</reference>
<protein>
    <submittedName>
        <fullName evidence="1">Uncharacterized protein</fullName>
    </submittedName>
</protein>
<evidence type="ECO:0000313" key="2">
    <source>
        <dbReference type="Proteomes" id="UP000265140"/>
    </source>
</evidence>
<dbReference type="Ensembl" id="ENSELUT00000101295.1">
    <property type="protein sequence ID" value="ENSELUP00000081389.1"/>
    <property type="gene ID" value="ENSELUG00000039765.1"/>
</dbReference>
<dbReference type="GeneTree" id="ENSGT01150000289880"/>
<reference evidence="1 2" key="1">
    <citation type="submission" date="2020-02" db="EMBL/GenBank/DDBJ databases">
        <title>Esox lucius (northern pike) genome, fEsoLuc1, primary haplotype.</title>
        <authorList>
            <person name="Myers G."/>
            <person name="Karagic N."/>
            <person name="Meyer A."/>
            <person name="Pippel M."/>
            <person name="Reichard M."/>
            <person name="Winkler S."/>
            <person name="Tracey A."/>
            <person name="Sims Y."/>
            <person name="Howe K."/>
            <person name="Rhie A."/>
            <person name="Formenti G."/>
            <person name="Durbin R."/>
            <person name="Fedrigo O."/>
            <person name="Jarvis E.D."/>
        </authorList>
    </citation>
    <scope>NUCLEOTIDE SEQUENCE [LARGE SCALE GENOMIC DNA]</scope>
</reference>
<evidence type="ECO:0000313" key="1">
    <source>
        <dbReference type="Ensembl" id="ENSELUP00000081389.1"/>
    </source>
</evidence>
<dbReference type="Proteomes" id="UP000265140">
    <property type="component" value="Chromosome 11"/>
</dbReference>
<dbReference type="AlphaFoldDB" id="A0AAY5JXR3"/>
<accession>A0AAY5JXR3</accession>
<organism evidence="1 2">
    <name type="scientific">Esox lucius</name>
    <name type="common">Northern pike</name>
    <dbReference type="NCBI Taxonomy" id="8010"/>
    <lineage>
        <taxon>Eukaryota</taxon>
        <taxon>Metazoa</taxon>
        <taxon>Chordata</taxon>
        <taxon>Craniata</taxon>
        <taxon>Vertebrata</taxon>
        <taxon>Euteleostomi</taxon>
        <taxon>Actinopterygii</taxon>
        <taxon>Neopterygii</taxon>
        <taxon>Teleostei</taxon>
        <taxon>Protacanthopterygii</taxon>
        <taxon>Esociformes</taxon>
        <taxon>Esocidae</taxon>
        <taxon>Esox</taxon>
    </lineage>
</organism>
<sequence length="97" mass="10543">MSSQGAHNHPSLYLEVVGIHVEFLGVQHIQLSVGAFDSMQDRLSMSGDHGVSLDGSRIVQVTKLTEIPLGPGTSENKFSPIGIPSEYQFGFNLFIRS</sequence>